<dbReference type="InterPro" id="IPR039420">
    <property type="entry name" value="WalR-like"/>
</dbReference>
<reference evidence="16 17" key="1">
    <citation type="journal article" date="2018" name="Sci. Rep.">
        <title>Network-guided genomic and metagenomic analysis of the faecal microbiota of the critically endangered kakapo.</title>
        <authorList>
            <person name="Waite D.W."/>
            <person name="Dsouza M."/>
            <person name="Sekiguchi Y."/>
            <person name="Hugenholtz P."/>
            <person name="Taylor M.W."/>
        </authorList>
    </citation>
    <scope>NUCLEOTIDE SEQUENCE [LARGE SCALE GENOMIC DNA]</scope>
    <source>
        <strain evidence="16 17">BI02</strain>
    </source>
</reference>
<keyword evidence="9" id="KW-0804">Transcription</keyword>
<dbReference type="Proteomes" id="UP000253215">
    <property type="component" value="Unassembled WGS sequence"/>
</dbReference>
<dbReference type="GO" id="GO:0005829">
    <property type="term" value="C:cytosol"/>
    <property type="evidence" value="ECO:0007669"/>
    <property type="project" value="TreeGrafter"/>
</dbReference>
<feature type="domain" description="Response regulatory" evidence="14">
    <location>
        <begin position="3"/>
        <end position="116"/>
    </location>
</feature>
<dbReference type="InterPro" id="IPR036388">
    <property type="entry name" value="WH-like_DNA-bd_sf"/>
</dbReference>
<accession>A0A368UFC4</accession>
<feature type="DNA-binding region" description="OmpR/PhoB-type" evidence="13">
    <location>
        <begin position="124"/>
        <end position="221"/>
    </location>
</feature>
<evidence type="ECO:0000256" key="9">
    <source>
        <dbReference type="ARBA" id="ARBA00023163"/>
    </source>
</evidence>
<dbReference type="SMART" id="SM00862">
    <property type="entry name" value="Trans_reg_C"/>
    <property type="match status" value="1"/>
</dbReference>
<evidence type="ECO:0000256" key="4">
    <source>
        <dbReference type="ARBA" id="ARBA00023012"/>
    </source>
</evidence>
<evidence type="ECO:0000256" key="1">
    <source>
        <dbReference type="ARBA" id="ARBA00004496"/>
    </source>
</evidence>
<evidence type="ECO:0000313" key="17">
    <source>
        <dbReference type="Proteomes" id="UP000253215"/>
    </source>
</evidence>
<gene>
    <name evidence="16" type="ORF">CAC02_01465</name>
</gene>
<evidence type="ECO:0000256" key="6">
    <source>
        <dbReference type="ARBA" id="ARBA00023026"/>
    </source>
</evidence>
<evidence type="ECO:0000256" key="12">
    <source>
        <dbReference type="PROSITE-ProRule" id="PRU00169"/>
    </source>
</evidence>
<dbReference type="CDD" id="cd00383">
    <property type="entry name" value="trans_reg_C"/>
    <property type="match status" value="1"/>
</dbReference>
<dbReference type="InterPro" id="IPR001867">
    <property type="entry name" value="OmpR/PhoB-type_DNA-bd"/>
</dbReference>
<dbReference type="GO" id="GO:0032993">
    <property type="term" value="C:protein-DNA complex"/>
    <property type="evidence" value="ECO:0007669"/>
    <property type="project" value="TreeGrafter"/>
</dbReference>
<feature type="domain" description="OmpR/PhoB-type" evidence="15">
    <location>
        <begin position="124"/>
        <end position="221"/>
    </location>
</feature>
<keyword evidence="5" id="KW-0805">Transcription regulation</keyword>
<dbReference type="Pfam" id="PF00072">
    <property type="entry name" value="Response_reg"/>
    <property type="match status" value="1"/>
</dbReference>
<dbReference type="GO" id="GO:0000976">
    <property type="term" value="F:transcription cis-regulatory region binding"/>
    <property type="evidence" value="ECO:0007669"/>
    <property type="project" value="TreeGrafter"/>
</dbReference>
<comment type="caution">
    <text evidence="16">The sequence shown here is derived from an EMBL/GenBank/DDBJ whole genome shotgun (WGS) entry which is preliminary data.</text>
</comment>
<dbReference type="AlphaFoldDB" id="A0A368UFC4"/>
<dbReference type="Gene3D" id="3.40.50.2300">
    <property type="match status" value="1"/>
</dbReference>
<organism evidence="16 17">
    <name type="scientific">Streptococcus gallolyticus</name>
    <dbReference type="NCBI Taxonomy" id="315405"/>
    <lineage>
        <taxon>Bacteria</taxon>
        <taxon>Bacillati</taxon>
        <taxon>Bacillota</taxon>
        <taxon>Bacilli</taxon>
        <taxon>Lactobacillales</taxon>
        <taxon>Streptococcaceae</taxon>
        <taxon>Streptococcus</taxon>
    </lineage>
</organism>
<evidence type="ECO:0000256" key="5">
    <source>
        <dbReference type="ARBA" id="ARBA00023015"/>
    </source>
</evidence>
<feature type="modified residue" description="4-aspartylphosphate" evidence="12">
    <location>
        <position position="51"/>
    </location>
</feature>
<protein>
    <recommendedName>
        <fullName evidence="11">Heme response regulator HssR</fullName>
    </recommendedName>
</protein>
<evidence type="ECO:0000259" key="14">
    <source>
        <dbReference type="PROSITE" id="PS50110"/>
    </source>
</evidence>
<dbReference type="PROSITE" id="PS50110">
    <property type="entry name" value="RESPONSE_REGULATORY"/>
    <property type="match status" value="1"/>
</dbReference>
<comment type="function">
    <text evidence="10">Member of the two-component regulatory system HssS/HssR involved in intracellular heme homeostasis and tempering of staphylococcal virulence. Phosphorylated HssR binds to a direct repeat sequence within hrtAB promoter and activates the expression of hrtAB, an efflux pump, in response to extracellular heme, hemin, hemoglobin or blood.</text>
</comment>
<dbReference type="Pfam" id="PF00486">
    <property type="entry name" value="Trans_reg_C"/>
    <property type="match status" value="1"/>
</dbReference>
<keyword evidence="2" id="KW-0963">Cytoplasm</keyword>
<evidence type="ECO:0000256" key="11">
    <source>
        <dbReference type="ARBA" id="ARBA00039976"/>
    </source>
</evidence>
<sequence length="223" mass="25470">MSRILIVEDDASVQLLIKANLEKNFSTLLANNGLEALEIIEKGKVDLIITDIDMPIMDGVQLVKMTRKEGFNIPIIMLTAKQGFKDKKGSFHAGADDYVTKPVDFDELDLRIRALMRRANISINRKITIGSTTLDELSYTITSQNKKLELPKKEFELLFKLLSYPNQIFTQQQLLDDIWGLDSYSSEDTVKTHISRIRKACREFTDFKITTVRNLGYKGEYNA</sequence>
<evidence type="ECO:0000256" key="3">
    <source>
        <dbReference type="ARBA" id="ARBA00022553"/>
    </source>
</evidence>
<dbReference type="PANTHER" id="PTHR48111:SF49">
    <property type="entry name" value="HEME RESPONSE REGULATOR HSSR"/>
    <property type="match status" value="1"/>
</dbReference>
<evidence type="ECO:0000313" key="16">
    <source>
        <dbReference type="EMBL" id="RCW17678.1"/>
    </source>
</evidence>
<evidence type="ECO:0000256" key="13">
    <source>
        <dbReference type="PROSITE-ProRule" id="PRU01091"/>
    </source>
</evidence>
<dbReference type="InterPro" id="IPR001789">
    <property type="entry name" value="Sig_transdc_resp-reg_receiver"/>
</dbReference>
<evidence type="ECO:0000256" key="7">
    <source>
        <dbReference type="ARBA" id="ARBA00023125"/>
    </source>
</evidence>
<keyword evidence="8" id="KW-0010">Activator</keyword>
<name>A0A368UFC4_9STRE</name>
<evidence type="ECO:0000256" key="10">
    <source>
        <dbReference type="ARBA" id="ARBA00037471"/>
    </source>
</evidence>
<dbReference type="InterPro" id="IPR011006">
    <property type="entry name" value="CheY-like_superfamily"/>
</dbReference>
<dbReference type="SUPFAM" id="SSF52172">
    <property type="entry name" value="CheY-like"/>
    <property type="match status" value="1"/>
</dbReference>
<dbReference type="GO" id="GO:0006355">
    <property type="term" value="P:regulation of DNA-templated transcription"/>
    <property type="evidence" value="ECO:0007669"/>
    <property type="project" value="InterPro"/>
</dbReference>
<keyword evidence="4" id="KW-0902">Two-component regulatory system</keyword>
<comment type="subcellular location">
    <subcellularLocation>
        <location evidence="1">Cytoplasm</location>
    </subcellularLocation>
</comment>
<dbReference type="PROSITE" id="PS51755">
    <property type="entry name" value="OMPR_PHOB"/>
    <property type="match status" value="1"/>
</dbReference>
<evidence type="ECO:0000259" key="15">
    <source>
        <dbReference type="PROSITE" id="PS51755"/>
    </source>
</evidence>
<evidence type="ECO:0000256" key="2">
    <source>
        <dbReference type="ARBA" id="ARBA00022490"/>
    </source>
</evidence>
<dbReference type="PANTHER" id="PTHR48111">
    <property type="entry name" value="REGULATOR OF RPOS"/>
    <property type="match status" value="1"/>
</dbReference>
<dbReference type="GO" id="GO:0000156">
    <property type="term" value="F:phosphorelay response regulator activity"/>
    <property type="evidence" value="ECO:0007669"/>
    <property type="project" value="TreeGrafter"/>
</dbReference>
<dbReference type="Gene3D" id="1.10.10.10">
    <property type="entry name" value="Winged helix-like DNA-binding domain superfamily/Winged helix DNA-binding domain"/>
    <property type="match status" value="1"/>
</dbReference>
<evidence type="ECO:0000256" key="8">
    <source>
        <dbReference type="ARBA" id="ARBA00023159"/>
    </source>
</evidence>
<keyword evidence="3 12" id="KW-0597">Phosphoprotein</keyword>
<dbReference type="EMBL" id="NETH01000005">
    <property type="protein sequence ID" value="RCW17678.1"/>
    <property type="molecule type" value="Genomic_DNA"/>
</dbReference>
<keyword evidence="6" id="KW-0843">Virulence</keyword>
<keyword evidence="7 13" id="KW-0238">DNA-binding</keyword>
<proteinExistence type="predicted"/>
<dbReference type="SMART" id="SM00448">
    <property type="entry name" value="REC"/>
    <property type="match status" value="1"/>
</dbReference>